<dbReference type="PROSITE" id="PS51698">
    <property type="entry name" value="U_BOX"/>
    <property type="match status" value="1"/>
</dbReference>
<comment type="caution">
    <text evidence="8">The sequence shown here is derived from an EMBL/GenBank/DDBJ whole genome shotgun (WGS) entry which is preliminary data.</text>
</comment>
<dbReference type="Gene3D" id="1.10.510.10">
    <property type="entry name" value="Transferase(Phosphotransferase) domain 1"/>
    <property type="match status" value="1"/>
</dbReference>
<feature type="domain" description="U-box" evidence="6">
    <location>
        <begin position="9"/>
        <end position="82"/>
    </location>
</feature>
<dbReference type="InterPro" id="IPR016024">
    <property type="entry name" value="ARM-type_fold"/>
</dbReference>
<evidence type="ECO:0000256" key="3">
    <source>
        <dbReference type="ARBA" id="ARBA00022741"/>
    </source>
</evidence>
<dbReference type="PROSITE" id="PS50011">
    <property type="entry name" value="PROTEIN_KINASE_DOM"/>
    <property type="match status" value="1"/>
</dbReference>
<proteinExistence type="predicted"/>
<evidence type="ECO:0000313" key="7">
    <source>
        <dbReference type="EMBL" id="CAF1478412.1"/>
    </source>
</evidence>
<dbReference type="Gene3D" id="1.25.10.10">
    <property type="entry name" value="Leucine-rich Repeat Variant"/>
    <property type="match status" value="2"/>
</dbReference>
<dbReference type="PRINTS" id="PR00109">
    <property type="entry name" value="TYRKINASE"/>
</dbReference>
<dbReference type="Proteomes" id="UP000663836">
    <property type="component" value="Unassembled WGS sequence"/>
</dbReference>
<feature type="non-terminal residue" evidence="8">
    <location>
        <position position="868"/>
    </location>
</feature>
<dbReference type="InterPro" id="IPR013083">
    <property type="entry name" value="Znf_RING/FYVE/PHD"/>
</dbReference>
<dbReference type="Pfam" id="PF13646">
    <property type="entry name" value="HEAT_2"/>
    <property type="match status" value="1"/>
</dbReference>
<dbReference type="InterPro" id="IPR050198">
    <property type="entry name" value="Non-receptor_tyrosine_kinases"/>
</dbReference>
<evidence type="ECO:0000259" key="6">
    <source>
        <dbReference type="PROSITE" id="PS51698"/>
    </source>
</evidence>
<dbReference type="SMART" id="SM00504">
    <property type="entry name" value="Ubox"/>
    <property type="match status" value="1"/>
</dbReference>
<dbReference type="InterPro" id="IPR041105">
    <property type="entry name" value="TDP-43_N"/>
</dbReference>
<gene>
    <name evidence="8" type="ORF">JBS370_LOCUS32839</name>
    <name evidence="7" type="ORF">ZHD862_LOCUS36453</name>
</gene>
<dbReference type="CDD" id="cd16655">
    <property type="entry name" value="RING-Ubox_WDSUB1-like"/>
    <property type="match status" value="1"/>
</dbReference>
<feature type="domain" description="Protein kinase" evidence="5">
    <location>
        <begin position="82"/>
        <end position="360"/>
    </location>
</feature>
<dbReference type="EC" id="2.3.2.27" evidence="2"/>
<dbReference type="Pfam" id="PF18694">
    <property type="entry name" value="TDP-43_N"/>
    <property type="match status" value="1"/>
</dbReference>
<dbReference type="Pfam" id="PF07714">
    <property type="entry name" value="PK_Tyr_Ser-Thr"/>
    <property type="match status" value="1"/>
</dbReference>
<dbReference type="PROSITE" id="PS00109">
    <property type="entry name" value="PROTEIN_KINASE_TYR"/>
    <property type="match status" value="1"/>
</dbReference>
<dbReference type="GO" id="GO:0016567">
    <property type="term" value="P:protein ubiquitination"/>
    <property type="evidence" value="ECO:0007669"/>
    <property type="project" value="InterPro"/>
</dbReference>
<dbReference type="SUPFAM" id="SSF57850">
    <property type="entry name" value="RING/U-box"/>
    <property type="match status" value="1"/>
</dbReference>
<dbReference type="InterPro" id="IPR001245">
    <property type="entry name" value="Ser-Thr/Tyr_kinase_cat_dom"/>
</dbReference>
<evidence type="ECO:0000259" key="5">
    <source>
        <dbReference type="PROSITE" id="PS50011"/>
    </source>
</evidence>
<keyword evidence="4" id="KW-0067">ATP-binding</keyword>
<dbReference type="PANTHER" id="PTHR24418">
    <property type="entry name" value="TYROSINE-PROTEIN KINASE"/>
    <property type="match status" value="1"/>
</dbReference>
<dbReference type="InterPro" id="IPR008266">
    <property type="entry name" value="Tyr_kinase_AS"/>
</dbReference>
<dbReference type="Pfam" id="PF04564">
    <property type="entry name" value="U-box"/>
    <property type="match status" value="1"/>
</dbReference>
<keyword evidence="3" id="KW-0547">Nucleotide-binding</keyword>
<evidence type="ECO:0000256" key="1">
    <source>
        <dbReference type="ARBA" id="ARBA00000900"/>
    </source>
</evidence>
<dbReference type="InterPro" id="IPR011009">
    <property type="entry name" value="Kinase-like_dom_sf"/>
</dbReference>
<dbReference type="AlphaFoldDB" id="A0A819WFB0"/>
<dbReference type="SUPFAM" id="SSF56112">
    <property type="entry name" value="Protein kinase-like (PK-like)"/>
    <property type="match status" value="1"/>
</dbReference>
<reference evidence="8" key="1">
    <citation type="submission" date="2021-02" db="EMBL/GenBank/DDBJ databases">
        <authorList>
            <person name="Nowell W R."/>
        </authorList>
    </citation>
    <scope>NUCLEOTIDE SEQUENCE</scope>
</reference>
<comment type="catalytic activity">
    <reaction evidence="1">
        <text>S-ubiquitinyl-[E2 ubiquitin-conjugating enzyme]-L-cysteine + [acceptor protein]-L-lysine = [E2 ubiquitin-conjugating enzyme]-L-cysteine + N(6)-ubiquitinyl-[acceptor protein]-L-lysine.</text>
        <dbReference type="EC" id="2.3.2.27"/>
    </reaction>
</comment>
<name>A0A819WFB0_9BILA</name>
<dbReference type="Proteomes" id="UP000663864">
    <property type="component" value="Unassembled WGS sequence"/>
</dbReference>
<dbReference type="EMBL" id="CAJOBD010008992">
    <property type="protein sequence ID" value="CAF4125771.1"/>
    <property type="molecule type" value="Genomic_DNA"/>
</dbReference>
<dbReference type="GO" id="GO:0004672">
    <property type="term" value="F:protein kinase activity"/>
    <property type="evidence" value="ECO:0007669"/>
    <property type="project" value="InterPro"/>
</dbReference>
<organism evidence="8 9">
    <name type="scientific">Rotaria sordida</name>
    <dbReference type="NCBI Taxonomy" id="392033"/>
    <lineage>
        <taxon>Eukaryota</taxon>
        <taxon>Metazoa</taxon>
        <taxon>Spiralia</taxon>
        <taxon>Gnathifera</taxon>
        <taxon>Rotifera</taxon>
        <taxon>Eurotatoria</taxon>
        <taxon>Bdelloidea</taxon>
        <taxon>Philodinida</taxon>
        <taxon>Philodinidae</taxon>
        <taxon>Rotaria</taxon>
    </lineage>
</organism>
<dbReference type="Gene3D" id="3.30.40.10">
    <property type="entry name" value="Zinc/RING finger domain, C3HC4 (zinc finger)"/>
    <property type="match status" value="1"/>
</dbReference>
<dbReference type="InterPro" id="IPR011989">
    <property type="entry name" value="ARM-like"/>
</dbReference>
<protein>
    <recommendedName>
        <fullName evidence="2">RING-type E3 ubiquitin transferase</fullName>
        <ecNumber evidence="2">2.3.2.27</ecNumber>
    </recommendedName>
</protein>
<evidence type="ECO:0000313" key="8">
    <source>
        <dbReference type="EMBL" id="CAF4125771.1"/>
    </source>
</evidence>
<dbReference type="GO" id="GO:0061630">
    <property type="term" value="F:ubiquitin protein ligase activity"/>
    <property type="evidence" value="ECO:0007669"/>
    <property type="project" value="UniProtKB-EC"/>
</dbReference>
<evidence type="ECO:0000256" key="2">
    <source>
        <dbReference type="ARBA" id="ARBA00012483"/>
    </source>
</evidence>
<dbReference type="SUPFAM" id="SSF48371">
    <property type="entry name" value="ARM repeat"/>
    <property type="match status" value="1"/>
</dbReference>
<accession>A0A819WFB0</accession>
<dbReference type="EMBL" id="CAJNOT010005932">
    <property type="protein sequence ID" value="CAF1478412.1"/>
    <property type="molecule type" value="Genomic_DNA"/>
</dbReference>
<dbReference type="GO" id="GO:0005524">
    <property type="term" value="F:ATP binding"/>
    <property type="evidence" value="ECO:0007669"/>
    <property type="project" value="UniProtKB-KW"/>
</dbReference>
<dbReference type="InterPro" id="IPR003613">
    <property type="entry name" value="Ubox_domain"/>
</dbReference>
<dbReference type="InterPro" id="IPR000719">
    <property type="entry name" value="Prot_kinase_dom"/>
</dbReference>
<evidence type="ECO:0000313" key="9">
    <source>
        <dbReference type="Proteomes" id="UP000663836"/>
    </source>
</evidence>
<evidence type="ECO:0000256" key="4">
    <source>
        <dbReference type="ARBA" id="ARBA00022840"/>
    </source>
</evidence>
<sequence>MAESLKTTAEFAFFLCPITHQLFKDPVLAEDGHTYEREAIVKWIQEHGTSPITRQLLNIDQLRPNCTIKNILNELQSKNFYFKLDVHVKKKSRRALFQAHGKTVWEADWIGTDGPPICLMKINGVKALKEASFYEKMTRHPYIVKTYGIVDEPSDVTSNSIMLLQEYASEGNLFEVLQEQPSVPNQNILWEMFFQISDAMTFLAHNQIVHGDLACLNVLVFRFDANESKNNLVKLTDFGLSRGSSMYAPVSAASRTALTIVPIRYAAPEVLSNSNDRNSYTEKSDVFSMGVLMWEAYSKGEMPWSNIENDNEVSRKVINGERLKQPSKCNDTVWAIILKCMSQQANDRPVFEELKRHLLGFMLGSINISVLYDISELFSILEPKIICMKVAHTEDDDIVEIALEEGHYISLSALNLQFPGIAGLKYRSQPTNTWQTLAVLETRLQRPQNESPDTIYIAQYPEGFKDEEIDDYVHQFFNQVAHNSHLEERCQKAEAELKFLKSHPKIWDTAHVPVNLGLICNLWNSEHSLQANQTTMTQLYTNIIEYLLRRYLENQMIDTNYMNKNEIYDYCQEELKILRIIAFEAMKSNSLVIKKHIVENTLKNIEYDPSKRATIATKLLKIGIFKRLSQNPNVDVKCAVLSALGNLASTTLKVEVITELLLAMKHQDPKVRDIAVRAVGNLASKTSTPELITGLLQTLTDPDRRVRLNTIWALRKLDNREVTTEMINALLLALKDQDKEIRFWAVSSIEKLGEKAAIPKVINDLIQVQKDQDDNVIWRAAYALKILVQKKPVPEIINVLIQTLSDEDHHVKYAVIGALATLFKKKPAPEIINVLIQTESDEDYNVKCAVIGALDTFYEKEAPTEVMK</sequence>